<dbReference type="SUPFAM" id="SSF53756">
    <property type="entry name" value="UDP-Glycosyltransferase/glycogen phosphorylase"/>
    <property type="match status" value="1"/>
</dbReference>
<gene>
    <name evidence="3" type="ORF">J2S06_000981</name>
</gene>
<dbReference type="InterPro" id="IPR050194">
    <property type="entry name" value="Glycosyltransferase_grp1"/>
</dbReference>
<dbReference type="Proteomes" id="UP001225646">
    <property type="component" value="Unassembled WGS sequence"/>
</dbReference>
<dbReference type="InterPro" id="IPR001296">
    <property type="entry name" value="Glyco_trans_1"/>
</dbReference>
<sequence>MKIHLIANMYPSQSAPNYGVFVKNTEDILLDAGFKVDRTVLLKEKNKVLKLIKYLIYFLKIIWKGLIKKYDITYVHYASHNALPILLLKKLNKNLVIYTNVHGSDVVPEVPSQEKYQPYVKKLLNHSNVVITPSKYYEELVRRKYNLENRIEVFPSGGVNSKTFYQREDKQSALEELNLDRHYQYIGYVSRLDVGKGWDILLKSLKKLNDEQFIKKNNIKVIMVGDGKDKEKFEKMVSEYKLENVIIHFPLLPQQKLNAIYNAIDVFCFPTTRTGESLGLVGLEAMACGAPVIGSSIGGLLDYIIDGTNGFLFQTGSIDDLVNKIKLYYSLSEDQKRKMCDEAKRKAEEYKVENIKGKLIEIFQS</sequence>
<evidence type="ECO:0000259" key="2">
    <source>
        <dbReference type="Pfam" id="PF13439"/>
    </source>
</evidence>
<dbReference type="PANTHER" id="PTHR45947:SF3">
    <property type="entry name" value="SULFOQUINOVOSYL TRANSFERASE SQD2"/>
    <property type="match status" value="1"/>
</dbReference>
<dbReference type="Gene3D" id="3.40.50.2000">
    <property type="entry name" value="Glycogen Phosphorylase B"/>
    <property type="match status" value="2"/>
</dbReference>
<dbReference type="RefSeq" id="WP_419151485.1">
    <property type="nucleotide sequence ID" value="NZ_JAUSTR010000002.1"/>
</dbReference>
<feature type="domain" description="Glycosyltransferase subfamily 4-like N-terminal" evidence="2">
    <location>
        <begin position="52"/>
        <end position="157"/>
    </location>
</feature>
<evidence type="ECO:0000313" key="3">
    <source>
        <dbReference type="EMBL" id="MDQ0161907.1"/>
    </source>
</evidence>
<dbReference type="Pfam" id="PF00534">
    <property type="entry name" value="Glycos_transf_1"/>
    <property type="match status" value="1"/>
</dbReference>
<dbReference type="EMBL" id="JAUSTR010000002">
    <property type="protein sequence ID" value="MDQ0161907.1"/>
    <property type="molecule type" value="Genomic_DNA"/>
</dbReference>
<dbReference type="Pfam" id="PF13439">
    <property type="entry name" value="Glyco_transf_4"/>
    <property type="match status" value="1"/>
</dbReference>
<comment type="caution">
    <text evidence="3">The sequence shown here is derived from an EMBL/GenBank/DDBJ whole genome shotgun (WGS) entry which is preliminary data.</text>
</comment>
<dbReference type="InterPro" id="IPR028098">
    <property type="entry name" value="Glyco_trans_4-like_N"/>
</dbReference>
<reference evidence="3 4" key="1">
    <citation type="submission" date="2023-07" db="EMBL/GenBank/DDBJ databases">
        <title>Genomic Encyclopedia of Type Strains, Phase IV (KMG-IV): sequencing the most valuable type-strain genomes for metagenomic binning, comparative biology and taxonomic classification.</title>
        <authorList>
            <person name="Goeker M."/>
        </authorList>
    </citation>
    <scope>NUCLEOTIDE SEQUENCE [LARGE SCALE GENOMIC DNA]</scope>
    <source>
        <strain evidence="3 4">DSM 19092</strain>
    </source>
</reference>
<organism evidence="3 4">
    <name type="scientific">Aeribacillus alveayuensis</name>
    <dbReference type="NCBI Taxonomy" id="279215"/>
    <lineage>
        <taxon>Bacteria</taxon>
        <taxon>Bacillati</taxon>
        <taxon>Bacillota</taxon>
        <taxon>Bacilli</taxon>
        <taxon>Bacillales</taxon>
        <taxon>Bacillaceae</taxon>
        <taxon>Aeribacillus</taxon>
    </lineage>
</organism>
<evidence type="ECO:0000313" key="4">
    <source>
        <dbReference type="Proteomes" id="UP001225646"/>
    </source>
</evidence>
<protein>
    <submittedName>
        <fullName evidence="3">Glycosyltransferase involved in cell wall biosynthesis</fullName>
    </submittedName>
</protein>
<feature type="domain" description="Glycosyl transferase family 1" evidence="1">
    <location>
        <begin position="174"/>
        <end position="346"/>
    </location>
</feature>
<proteinExistence type="predicted"/>
<keyword evidence="4" id="KW-1185">Reference proteome</keyword>
<dbReference type="PANTHER" id="PTHR45947">
    <property type="entry name" value="SULFOQUINOVOSYL TRANSFERASE SQD2"/>
    <property type="match status" value="1"/>
</dbReference>
<evidence type="ECO:0000259" key="1">
    <source>
        <dbReference type="Pfam" id="PF00534"/>
    </source>
</evidence>
<name>A0ABT9VLQ8_9BACI</name>
<accession>A0ABT9VLQ8</accession>